<dbReference type="GO" id="GO:0008017">
    <property type="term" value="F:microtubule binding"/>
    <property type="evidence" value="ECO:0007669"/>
    <property type="project" value="TreeGrafter"/>
</dbReference>
<dbReference type="Pfam" id="PF06294">
    <property type="entry name" value="CH_2"/>
    <property type="match status" value="1"/>
</dbReference>
<dbReference type="OrthoDB" id="62528at2759"/>
<evidence type="ECO:0000259" key="1">
    <source>
        <dbReference type="Pfam" id="PF06294"/>
    </source>
</evidence>
<dbReference type="SUPFAM" id="SSF47576">
    <property type="entry name" value="Calponin-homology domain, CH-domain"/>
    <property type="match status" value="1"/>
</dbReference>
<sequence length="764" mass="91426">MDLPREIIKWFQYLNLPYSFKNIKNASNGIIISEIINTYIPQSINMNSLENGFSKEIKKKNWQIIKRTLRSLNISFDETSIINSDKNAIINLFIQLYEYFNENKSKNESYCIKEENNELNVPSFARSTITQKVRESNVHDIVDEEKKMMSTYEIIKREEYHNAMIKEKGKEEKENKNKRKCKNKKPGLNETSLFYELEKSSSIITINDTSNYEDYTDIKTLDSFVKDKNNLTSLSFMKNEKELNENERQKILKKNFEENVSNYTIEKEYKNELIKTTKKMYKFYHMSNFELYDDENTNNLYETFYALCSSKKYELLSKILDQLKDFNENFYKILSLKPYHFFHIWKLFYPVISSSRCDCKVFTLIMEYMKELLSYVKINDLTSVEIFCNIILRSLFIIDNNENKDVKCFCELIILMINKDRHTLLNILSIIKNTMSLNFFYLFLSTLLKDSSNAFIFKKDVKDIYLYYTFVGLHTNKENIMLYSLDILNTLSLLDNCHEIVLLSSLLLNILEINNINYNIFLFSISSNIVSKLIENQGENEYKAEIKQFIKICSVILKNAKTKQLLYLILIYSHKLINKDDTFFDIYLRKLSELSDEEHKVFISSDIFEVLFKKMCIYKIIKKYFSSIFNENLNVLNQKNNDAVLHLLLAKEKWKEELFLRILKNYIIYNRKMELTRYLEIYNQIFKYTIQNLFSENEQYFELSKDILNFFWFSLNEELKVKSFEMSSSYLKDLCKTNKHILNLHTKEYLKKLENDAYFNSFVN</sequence>
<dbReference type="InterPro" id="IPR010441">
    <property type="entry name" value="CH_2"/>
</dbReference>
<dbReference type="PANTHER" id="PTHR12509:SF8">
    <property type="entry name" value="SPERMATOGENESIS-ASSOCIATED PROTEIN 4"/>
    <property type="match status" value="1"/>
</dbReference>
<dbReference type="RefSeq" id="XP_028863224.1">
    <property type="nucleotide sequence ID" value="XM_029006768.1"/>
</dbReference>
<dbReference type="GO" id="GO:0005930">
    <property type="term" value="C:axoneme"/>
    <property type="evidence" value="ECO:0007669"/>
    <property type="project" value="TreeGrafter"/>
</dbReference>
<evidence type="ECO:0000313" key="2">
    <source>
        <dbReference type="EMBL" id="SCO93947.1"/>
    </source>
</evidence>
<dbReference type="InterPro" id="IPR052111">
    <property type="entry name" value="Spermatogenesis_Ciliary_MAP"/>
</dbReference>
<dbReference type="AlphaFoldDB" id="A0A1D3SPY5"/>
<accession>A0A1D3SPY5</accession>
<dbReference type="GeneID" id="39870533"/>
<dbReference type="InterPro" id="IPR036872">
    <property type="entry name" value="CH_dom_sf"/>
</dbReference>
<evidence type="ECO:0000313" key="3">
    <source>
        <dbReference type="Proteomes" id="UP000219813"/>
    </source>
</evidence>
<dbReference type="VEuPathDB" id="PlasmoDB:PmUG01_12054400"/>
<name>A0A1D3SPY5_PLAMA</name>
<proteinExistence type="predicted"/>
<dbReference type="GO" id="GO:0051493">
    <property type="term" value="P:regulation of cytoskeleton organization"/>
    <property type="evidence" value="ECO:0007669"/>
    <property type="project" value="TreeGrafter"/>
</dbReference>
<dbReference type="Proteomes" id="UP000219813">
    <property type="component" value="Chromosome 12"/>
</dbReference>
<dbReference type="Gene3D" id="1.10.418.10">
    <property type="entry name" value="Calponin-like domain"/>
    <property type="match status" value="1"/>
</dbReference>
<dbReference type="PANTHER" id="PTHR12509">
    <property type="entry name" value="SPERMATOGENESIS-ASSOCIATED 4-RELATED"/>
    <property type="match status" value="1"/>
</dbReference>
<dbReference type="KEGG" id="pmal:PMUG01_12054400"/>
<dbReference type="EMBL" id="LT594633">
    <property type="protein sequence ID" value="SCO93947.1"/>
    <property type="molecule type" value="Genomic_DNA"/>
</dbReference>
<protein>
    <recommendedName>
        <fullName evidence="1">CH-like domain-containing protein</fullName>
    </recommendedName>
</protein>
<reference evidence="2 3" key="1">
    <citation type="submission" date="2016-06" db="EMBL/GenBank/DDBJ databases">
        <authorList>
            <consortium name="Pathogen Informatics"/>
        </authorList>
    </citation>
    <scope>NUCLEOTIDE SEQUENCE [LARGE SCALE GENOMIC DNA]</scope>
</reference>
<gene>
    <name evidence="2" type="primary">PmUG01_12054400</name>
    <name evidence="2" type="ORF">PMUG01_12054400</name>
</gene>
<keyword evidence="3" id="KW-1185">Reference proteome</keyword>
<feature type="domain" description="CH-like" evidence="1">
    <location>
        <begin position="7"/>
        <end position="98"/>
    </location>
</feature>
<dbReference type="OMA" id="IKWLQYL"/>
<organism evidence="2 3">
    <name type="scientific">Plasmodium malariae</name>
    <dbReference type="NCBI Taxonomy" id="5858"/>
    <lineage>
        <taxon>Eukaryota</taxon>
        <taxon>Sar</taxon>
        <taxon>Alveolata</taxon>
        <taxon>Apicomplexa</taxon>
        <taxon>Aconoidasida</taxon>
        <taxon>Haemosporida</taxon>
        <taxon>Plasmodiidae</taxon>
        <taxon>Plasmodium</taxon>
        <taxon>Plasmodium (Plasmodium)</taxon>
    </lineage>
</organism>